<gene>
    <name evidence="1" type="ORF">MA16_Dca028695</name>
</gene>
<dbReference type="AlphaFoldDB" id="A0A2I0VFF6"/>
<evidence type="ECO:0000313" key="1">
    <source>
        <dbReference type="EMBL" id="PKU62151.1"/>
    </source>
</evidence>
<protein>
    <submittedName>
        <fullName evidence="1">Uncharacterized protein</fullName>
    </submittedName>
</protein>
<sequence>MAWYDRGLKGYWKRRAYRRMDGEGGPGARRVRSMVVLGGGRRRRIWRLRVSPRLRFLRVLSPKRFIARIRDAYVRMMLAFASSGAIGGYGGDMFAGFEAPPMKEYDERMILEIYKSLMVRGQLIATSGVGGVLPSGELVVRR</sequence>
<keyword evidence="2" id="KW-1185">Reference proteome</keyword>
<dbReference type="OrthoDB" id="1898021at2759"/>
<dbReference type="PANTHER" id="PTHR33702">
    <property type="entry name" value="BNAA09G40010D PROTEIN"/>
    <property type="match status" value="1"/>
</dbReference>
<organism evidence="1 2">
    <name type="scientific">Dendrobium catenatum</name>
    <dbReference type="NCBI Taxonomy" id="906689"/>
    <lineage>
        <taxon>Eukaryota</taxon>
        <taxon>Viridiplantae</taxon>
        <taxon>Streptophyta</taxon>
        <taxon>Embryophyta</taxon>
        <taxon>Tracheophyta</taxon>
        <taxon>Spermatophyta</taxon>
        <taxon>Magnoliopsida</taxon>
        <taxon>Liliopsida</taxon>
        <taxon>Asparagales</taxon>
        <taxon>Orchidaceae</taxon>
        <taxon>Epidendroideae</taxon>
        <taxon>Malaxideae</taxon>
        <taxon>Dendrobiinae</taxon>
        <taxon>Dendrobium</taxon>
    </lineage>
</organism>
<accession>A0A2I0VFF6</accession>
<proteinExistence type="predicted"/>
<dbReference type="EMBL" id="KZ504483">
    <property type="protein sequence ID" value="PKU62151.1"/>
    <property type="molecule type" value="Genomic_DNA"/>
</dbReference>
<evidence type="ECO:0000313" key="2">
    <source>
        <dbReference type="Proteomes" id="UP000233837"/>
    </source>
</evidence>
<dbReference type="Proteomes" id="UP000233837">
    <property type="component" value="Unassembled WGS sequence"/>
</dbReference>
<reference evidence="1 2" key="1">
    <citation type="journal article" date="2016" name="Sci. Rep.">
        <title>The Dendrobium catenatum Lindl. genome sequence provides insights into polysaccharide synthase, floral development and adaptive evolution.</title>
        <authorList>
            <person name="Zhang G.Q."/>
            <person name="Xu Q."/>
            <person name="Bian C."/>
            <person name="Tsai W.C."/>
            <person name="Yeh C.M."/>
            <person name="Liu K.W."/>
            <person name="Yoshida K."/>
            <person name="Zhang L.S."/>
            <person name="Chang S.B."/>
            <person name="Chen F."/>
            <person name="Shi Y."/>
            <person name="Su Y.Y."/>
            <person name="Zhang Y.Q."/>
            <person name="Chen L.J."/>
            <person name="Yin Y."/>
            <person name="Lin M."/>
            <person name="Huang H."/>
            <person name="Deng H."/>
            <person name="Wang Z.W."/>
            <person name="Zhu S.L."/>
            <person name="Zhao X."/>
            <person name="Deng C."/>
            <person name="Niu S.C."/>
            <person name="Huang J."/>
            <person name="Wang M."/>
            <person name="Liu G.H."/>
            <person name="Yang H.J."/>
            <person name="Xiao X.J."/>
            <person name="Hsiao Y.Y."/>
            <person name="Wu W.L."/>
            <person name="Chen Y.Y."/>
            <person name="Mitsuda N."/>
            <person name="Ohme-Takagi M."/>
            <person name="Luo Y.B."/>
            <person name="Van de Peer Y."/>
            <person name="Liu Z.J."/>
        </authorList>
    </citation>
    <scope>NUCLEOTIDE SEQUENCE [LARGE SCALE GENOMIC DNA]</scope>
    <source>
        <tissue evidence="1">The whole plant</tissue>
    </source>
</reference>
<name>A0A2I0VFF6_9ASPA</name>
<dbReference type="PANTHER" id="PTHR33702:SF5">
    <property type="entry name" value="OS01G0308600 PROTEIN"/>
    <property type="match status" value="1"/>
</dbReference>
<reference evidence="1 2" key="2">
    <citation type="journal article" date="2017" name="Nature">
        <title>The Apostasia genome and the evolution of orchids.</title>
        <authorList>
            <person name="Zhang G.Q."/>
            <person name="Liu K.W."/>
            <person name="Li Z."/>
            <person name="Lohaus R."/>
            <person name="Hsiao Y.Y."/>
            <person name="Niu S.C."/>
            <person name="Wang J.Y."/>
            <person name="Lin Y.C."/>
            <person name="Xu Q."/>
            <person name="Chen L.J."/>
            <person name="Yoshida K."/>
            <person name="Fujiwara S."/>
            <person name="Wang Z.W."/>
            <person name="Zhang Y.Q."/>
            <person name="Mitsuda N."/>
            <person name="Wang M."/>
            <person name="Liu G.H."/>
            <person name="Pecoraro L."/>
            <person name="Huang H.X."/>
            <person name="Xiao X.J."/>
            <person name="Lin M."/>
            <person name="Wu X.Y."/>
            <person name="Wu W.L."/>
            <person name="Chen Y.Y."/>
            <person name="Chang S.B."/>
            <person name="Sakamoto S."/>
            <person name="Ohme-Takagi M."/>
            <person name="Yagi M."/>
            <person name="Zeng S.J."/>
            <person name="Shen C.Y."/>
            <person name="Yeh C.M."/>
            <person name="Luo Y.B."/>
            <person name="Tsai W.C."/>
            <person name="Van de Peer Y."/>
            <person name="Liu Z.J."/>
        </authorList>
    </citation>
    <scope>NUCLEOTIDE SEQUENCE [LARGE SCALE GENOMIC DNA]</scope>
    <source>
        <tissue evidence="1">The whole plant</tissue>
    </source>
</reference>